<keyword evidence="4" id="KW-1185">Reference proteome</keyword>
<reference evidence="3" key="1">
    <citation type="submission" date="2020-11" db="EMBL/GenBank/DDBJ databases">
        <authorList>
            <consortium name="DOE Joint Genome Institute"/>
            <person name="Ahrendt S."/>
            <person name="Riley R."/>
            <person name="Andreopoulos W."/>
            <person name="Labutti K."/>
            <person name="Pangilinan J."/>
            <person name="Ruiz-Duenas F.J."/>
            <person name="Barrasa J.M."/>
            <person name="Sanchez-Garcia M."/>
            <person name="Camarero S."/>
            <person name="Miyauchi S."/>
            <person name="Serrano A."/>
            <person name="Linde D."/>
            <person name="Babiker R."/>
            <person name="Drula E."/>
            <person name="Ayuso-Fernandez I."/>
            <person name="Pacheco R."/>
            <person name="Padilla G."/>
            <person name="Ferreira P."/>
            <person name="Barriuso J."/>
            <person name="Kellner H."/>
            <person name="Castanera R."/>
            <person name="Alfaro M."/>
            <person name="Ramirez L."/>
            <person name="Pisabarro A.G."/>
            <person name="Kuo A."/>
            <person name="Tritt A."/>
            <person name="Lipzen A."/>
            <person name="He G."/>
            <person name="Yan M."/>
            <person name="Ng V."/>
            <person name="Cullen D."/>
            <person name="Martin F."/>
            <person name="Rosso M.-N."/>
            <person name="Henrissat B."/>
            <person name="Hibbett D."/>
            <person name="Martinez A.T."/>
            <person name="Grigoriev I.V."/>
        </authorList>
    </citation>
    <scope>NUCLEOTIDE SEQUENCE</scope>
    <source>
        <strain evidence="3">ATCC 90797</strain>
    </source>
</reference>
<evidence type="ECO:0000313" key="3">
    <source>
        <dbReference type="EMBL" id="KAF9495538.1"/>
    </source>
</evidence>
<evidence type="ECO:0000313" key="4">
    <source>
        <dbReference type="Proteomes" id="UP000807025"/>
    </source>
</evidence>
<comment type="caution">
    <text evidence="3">The sequence shown here is derived from an EMBL/GenBank/DDBJ whole genome shotgun (WGS) entry which is preliminary data.</text>
</comment>
<keyword evidence="1" id="KW-0732">Signal</keyword>
<gene>
    <name evidence="3" type="ORF">BDN71DRAFT_869587</name>
</gene>
<organism evidence="3 4">
    <name type="scientific">Pleurotus eryngii</name>
    <name type="common">Boletus of the steppes</name>
    <dbReference type="NCBI Taxonomy" id="5323"/>
    <lineage>
        <taxon>Eukaryota</taxon>
        <taxon>Fungi</taxon>
        <taxon>Dikarya</taxon>
        <taxon>Basidiomycota</taxon>
        <taxon>Agaricomycotina</taxon>
        <taxon>Agaricomycetes</taxon>
        <taxon>Agaricomycetidae</taxon>
        <taxon>Agaricales</taxon>
        <taxon>Pleurotineae</taxon>
        <taxon>Pleurotaceae</taxon>
        <taxon>Pleurotus</taxon>
    </lineage>
</organism>
<dbReference type="SUPFAM" id="SSF81383">
    <property type="entry name" value="F-box domain"/>
    <property type="match status" value="1"/>
</dbReference>
<feature type="chain" id="PRO_5040424662" description="F-box domain-containing protein" evidence="1">
    <location>
        <begin position="18"/>
        <end position="264"/>
    </location>
</feature>
<accession>A0A9P5ZYN7</accession>
<dbReference type="PROSITE" id="PS50181">
    <property type="entry name" value="FBOX"/>
    <property type="match status" value="1"/>
</dbReference>
<proteinExistence type="predicted"/>
<dbReference type="Gene3D" id="1.20.1280.50">
    <property type="match status" value="1"/>
</dbReference>
<dbReference type="InterPro" id="IPR036047">
    <property type="entry name" value="F-box-like_dom_sf"/>
</dbReference>
<dbReference type="AlphaFoldDB" id="A0A9P5ZYN7"/>
<evidence type="ECO:0000256" key="1">
    <source>
        <dbReference type="SAM" id="SignalP"/>
    </source>
</evidence>
<name>A0A9P5ZYN7_PLEER</name>
<dbReference type="EMBL" id="MU154561">
    <property type="protein sequence ID" value="KAF9495538.1"/>
    <property type="molecule type" value="Genomic_DNA"/>
</dbReference>
<feature type="domain" description="F-box" evidence="2">
    <location>
        <begin position="44"/>
        <end position="90"/>
    </location>
</feature>
<dbReference type="Proteomes" id="UP000807025">
    <property type="component" value="Unassembled WGS sequence"/>
</dbReference>
<protein>
    <recommendedName>
        <fullName evidence="2">F-box domain-containing protein</fullName>
    </recommendedName>
</protein>
<sequence length="264" mass="30065">MAGVFLDLLTMASLITTELLQITRLDWTHSILLRHLKTILWQRPKTLSDMPYDVVFVLSHYLSVRDLCSLRATSKQLSSRVRDRSIWLLALRDILEVRPIPRLSFSLDEMGLNEIMTATLRLTTLDRKLRGVDQITTFTLTQSFDADDLVPVPLPGGRHFVTLQNSDRNLVVYDWDADTPRDGRLLMPPSEHPIYLWRAVPVSSTAINVVVISLEELEKCDDRGEPLCVSYLVLSFLSVSDVLPDRVHISQFITATPTKEHGCR</sequence>
<evidence type="ECO:0000259" key="2">
    <source>
        <dbReference type="PROSITE" id="PS50181"/>
    </source>
</evidence>
<dbReference type="Pfam" id="PF00646">
    <property type="entry name" value="F-box"/>
    <property type="match status" value="1"/>
</dbReference>
<feature type="signal peptide" evidence="1">
    <location>
        <begin position="1"/>
        <end position="17"/>
    </location>
</feature>
<dbReference type="InterPro" id="IPR001810">
    <property type="entry name" value="F-box_dom"/>
</dbReference>